<dbReference type="Gene3D" id="1.20.200.10">
    <property type="entry name" value="Fumarase/aspartase (Central domain)"/>
    <property type="match status" value="1"/>
</dbReference>
<dbReference type="EMBL" id="MAVT02000626">
    <property type="protein sequence ID" value="POS74454.1"/>
    <property type="molecule type" value="Genomic_DNA"/>
</dbReference>
<dbReference type="GO" id="GO:0042450">
    <property type="term" value="P:L-arginine biosynthetic process via ornithine"/>
    <property type="evidence" value="ECO:0007669"/>
    <property type="project" value="InterPro"/>
</dbReference>
<dbReference type="GO" id="GO:0004056">
    <property type="term" value="F:argininosuccinate lyase activity"/>
    <property type="evidence" value="ECO:0007669"/>
    <property type="project" value="InterPro"/>
</dbReference>
<feature type="domain" description="Fumarate lyase N-terminal" evidence="1">
    <location>
        <begin position="121"/>
        <end position="182"/>
    </location>
</feature>
<dbReference type="Gene3D" id="1.10.275.10">
    <property type="entry name" value="Fumarase/aspartase (N-terminal domain)"/>
    <property type="match status" value="2"/>
</dbReference>
<dbReference type="Pfam" id="PF00206">
    <property type="entry name" value="Lyase_1"/>
    <property type="match status" value="1"/>
</dbReference>
<dbReference type="InterPro" id="IPR022761">
    <property type="entry name" value="Fumarate_lyase_N"/>
</dbReference>
<sequence length="340" mass="37510">MEQYDDPLAFGNVLHKQDILGSIAFARANTKAGGLIQDEFTKIEAGLLELEKDHTANERHPGEIIDKDVAGKLHRGRMPQRADRHRQTCACGCATSSTGSMGFLKSFLGGMPGLYTCSVPQSIRWGHWMLSYGFAFANDLERSREIRKRVKRSPLGCRALVGGNLFGIDREIMAKELGFEGLLWNSTGAQAGQEEPRQPGESGPVFGHMAGFMMTLKDLSLTYNKDLQEPVETLLNHIKTVGDSIQIADGVLSTLATQPEKMRAALDPFMLATNVTDYLVRKGVPFWDTSTSMKGVDARFEEDIAEMFDYEKSVEMRAAMGDTSKGCVLEQVKFLTGMIA</sequence>
<evidence type="ECO:0000313" key="2">
    <source>
        <dbReference type="EMBL" id="POS74454.1"/>
    </source>
</evidence>
<dbReference type="OrthoDB" id="2561043at2759"/>
<dbReference type="STRING" id="158607.A0A2P5HW30"/>
<gene>
    <name evidence="2" type="ORF">DHEL01_v207146</name>
</gene>
<organism evidence="2 3">
    <name type="scientific">Diaporthe helianthi</name>
    <dbReference type="NCBI Taxonomy" id="158607"/>
    <lineage>
        <taxon>Eukaryota</taxon>
        <taxon>Fungi</taxon>
        <taxon>Dikarya</taxon>
        <taxon>Ascomycota</taxon>
        <taxon>Pezizomycotina</taxon>
        <taxon>Sordariomycetes</taxon>
        <taxon>Sordariomycetidae</taxon>
        <taxon>Diaporthales</taxon>
        <taxon>Diaporthaceae</taxon>
        <taxon>Diaporthe</taxon>
    </lineage>
</organism>
<evidence type="ECO:0000313" key="3">
    <source>
        <dbReference type="Proteomes" id="UP000094444"/>
    </source>
</evidence>
<accession>A0A2P5HW30</accession>
<name>A0A2P5HW30_DIAHE</name>
<dbReference type="Proteomes" id="UP000094444">
    <property type="component" value="Unassembled WGS sequence"/>
</dbReference>
<dbReference type="InterPro" id="IPR008948">
    <property type="entry name" value="L-Aspartase-like"/>
</dbReference>
<dbReference type="PANTHER" id="PTHR43814">
    <property type="entry name" value="ARGININOSUCCINATE LYASE"/>
    <property type="match status" value="1"/>
</dbReference>
<dbReference type="InterPro" id="IPR024083">
    <property type="entry name" value="Fumarase/histidase_N"/>
</dbReference>
<reference evidence="2" key="1">
    <citation type="submission" date="2017-09" db="EMBL/GenBank/DDBJ databases">
        <title>Polyketide synthases of a Diaporthe helianthi virulent isolate.</title>
        <authorList>
            <person name="Baroncelli R."/>
        </authorList>
    </citation>
    <scope>NUCLEOTIDE SEQUENCE [LARGE SCALE GENOMIC DNA]</scope>
    <source>
        <strain evidence="2">7/96</strain>
    </source>
</reference>
<keyword evidence="3" id="KW-1185">Reference proteome</keyword>
<protein>
    <submittedName>
        <fullName evidence="2">Arginine-10</fullName>
    </submittedName>
</protein>
<dbReference type="PANTHER" id="PTHR43814:SF1">
    <property type="entry name" value="ARGININOSUCCINATE LYASE"/>
    <property type="match status" value="1"/>
</dbReference>
<dbReference type="AlphaFoldDB" id="A0A2P5HW30"/>
<proteinExistence type="predicted"/>
<dbReference type="SUPFAM" id="SSF48557">
    <property type="entry name" value="L-aspartase-like"/>
    <property type="match status" value="2"/>
</dbReference>
<dbReference type="InterPro" id="IPR009049">
    <property type="entry name" value="Argininosuccinate_lyase"/>
</dbReference>
<dbReference type="InParanoid" id="A0A2P5HW30"/>
<comment type="caution">
    <text evidence="2">The sequence shown here is derived from an EMBL/GenBank/DDBJ whole genome shotgun (WGS) entry which is preliminary data.</text>
</comment>
<dbReference type="GO" id="GO:0005829">
    <property type="term" value="C:cytosol"/>
    <property type="evidence" value="ECO:0007669"/>
    <property type="project" value="TreeGrafter"/>
</dbReference>
<evidence type="ECO:0000259" key="1">
    <source>
        <dbReference type="Pfam" id="PF00206"/>
    </source>
</evidence>